<feature type="transmembrane region" description="Helical" evidence="1">
    <location>
        <begin position="87"/>
        <end position="115"/>
    </location>
</feature>
<proteinExistence type="predicted"/>
<accession>A0A9W6M946</accession>
<gene>
    <name evidence="2" type="ORF">GCM10017596_19570</name>
</gene>
<evidence type="ECO:0000256" key="1">
    <source>
        <dbReference type="SAM" id="Phobius"/>
    </source>
</evidence>
<keyword evidence="3" id="KW-1185">Reference proteome</keyword>
<evidence type="ECO:0000313" key="2">
    <source>
        <dbReference type="EMBL" id="GLK02242.1"/>
    </source>
</evidence>
<evidence type="ECO:0008006" key="4">
    <source>
        <dbReference type="Google" id="ProtNLM"/>
    </source>
</evidence>
<reference evidence="2" key="1">
    <citation type="journal article" date="2014" name="Int. J. Syst. Evol. Microbiol.">
        <title>Complete genome sequence of Corynebacterium casei LMG S-19264T (=DSM 44701T), isolated from a smear-ripened cheese.</title>
        <authorList>
            <consortium name="US DOE Joint Genome Institute (JGI-PGF)"/>
            <person name="Walter F."/>
            <person name="Albersmeier A."/>
            <person name="Kalinowski J."/>
            <person name="Ruckert C."/>
        </authorList>
    </citation>
    <scope>NUCLEOTIDE SEQUENCE</scope>
    <source>
        <strain evidence="2">VKM Ac-1958</strain>
    </source>
</reference>
<sequence length="133" mass="13553">MARMSEASATPRRRAPRGLAAKLGAVVLGFEAVVVGLGGLTVFGLRALPAGIEPWWAIVGGGVIAIAMIITAGRVHTRGGVIAGWTLQVIVALGGFLVPAVAFIAVVFGGMWAYAMIAGGRTDREAARAQADS</sequence>
<reference evidence="2" key="2">
    <citation type="submission" date="2023-01" db="EMBL/GenBank/DDBJ databases">
        <authorList>
            <person name="Sun Q."/>
            <person name="Evtushenko L."/>
        </authorList>
    </citation>
    <scope>NUCLEOTIDE SEQUENCE</scope>
    <source>
        <strain evidence="2">VKM Ac-1958</strain>
    </source>
</reference>
<keyword evidence="1" id="KW-0812">Transmembrane</keyword>
<feature type="transmembrane region" description="Helical" evidence="1">
    <location>
        <begin position="21"/>
        <end position="43"/>
    </location>
</feature>
<dbReference type="InterPro" id="IPR025327">
    <property type="entry name" value="DUF4233"/>
</dbReference>
<dbReference type="EMBL" id="BSET01000002">
    <property type="protein sequence ID" value="GLK02242.1"/>
    <property type="molecule type" value="Genomic_DNA"/>
</dbReference>
<evidence type="ECO:0000313" key="3">
    <source>
        <dbReference type="Proteomes" id="UP001142325"/>
    </source>
</evidence>
<keyword evidence="1" id="KW-1133">Transmembrane helix</keyword>
<keyword evidence="1" id="KW-0472">Membrane</keyword>
<comment type="caution">
    <text evidence="2">The sequence shown here is derived from an EMBL/GenBank/DDBJ whole genome shotgun (WGS) entry which is preliminary data.</text>
</comment>
<dbReference type="Pfam" id="PF14017">
    <property type="entry name" value="DUF4233"/>
    <property type="match status" value="1"/>
</dbReference>
<feature type="transmembrane region" description="Helical" evidence="1">
    <location>
        <begin position="55"/>
        <end position="75"/>
    </location>
</feature>
<dbReference type="Proteomes" id="UP001142325">
    <property type="component" value="Unassembled WGS sequence"/>
</dbReference>
<protein>
    <recommendedName>
        <fullName evidence="4">DUF4233 domain-containing protein</fullName>
    </recommendedName>
</protein>
<dbReference type="AlphaFoldDB" id="A0A9W6M946"/>
<name>A0A9W6M946_9MICO</name>
<organism evidence="2 3">
    <name type="scientific">Microbacterium keratanolyticum</name>
    <dbReference type="NCBI Taxonomy" id="67574"/>
    <lineage>
        <taxon>Bacteria</taxon>
        <taxon>Bacillati</taxon>
        <taxon>Actinomycetota</taxon>
        <taxon>Actinomycetes</taxon>
        <taxon>Micrococcales</taxon>
        <taxon>Microbacteriaceae</taxon>
        <taxon>Microbacterium</taxon>
    </lineage>
</organism>